<gene>
    <name evidence="5" type="ORF">LPB138_13020</name>
</gene>
<dbReference type="PANTHER" id="PTHR22604">
    <property type="entry name" value="OXIDOREDUCTASES"/>
    <property type="match status" value="1"/>
</dbReference>
<dbReference type="OrthoDB" id="9815825at2"/>
<protein>
    <submittedName>
        <fullName evidence="5">Oxidoreductase</fullName>
    </submittedName>
</protein>
<keyword evidence="2" id="KW-0560">Oxidoreductase</keyword>
<comment type="similarity">
    <text evidence="1">Belongs to the Gfo/Idh/MocA family.</text>
</comment>
<evidence type="ECO:0000259" key="3">
    <source>
        <dbReference type="Pfam" id="PF01408"/>
    </source>
</evidence>
<evidence type="ECO:0000259" key="4">
    <source>
        <dbReference type="Pfam" id="PF22725"/>
    </source>
</evidence>
<evidence type="ECO:0000313" key="6">
    <source>
        <dbReference type="Proteomes" id="UP000176050"/>
    </source>
</evidence>
<organism evidence="5 6">
    <name type="scientific">Urechidicola croceus</name>
    <dbReference type="NCBI Taxonomy" id="1850246"/>
    <lineage>
        <taxon>Bacteria</taxon>
        <taxon>Pseudomonadati</taxon>
        <taxon>Bacteroidota</taxon>
        <taxon>Flavobacteriia</taxon>
        <taxon>Flavobacteriales</taxon>
        <taxon>Flavobacteriaceae</taxon>
        <taxon>Urechidicola</taxon>
    </lineage>
</organism>
<dbReference type="Proteomes" id="UP000176050">
    <property type="component" value="Chromosome"/>
</dbReference>
<name>A0A1D8PAI8_9FLAO</name>
<proteinExistence type="inferred from homology"/>
<dbReference type="KEGG" id="lul:LPB138_13020"/>
<dbReference type="InterPro" id="IPR055170">
    <property type="entry name" value="GFO_IDH_MocA-like_dom"/>
</dbReference>
<dbReference type="Gene3D" id="3.40.50.720">
    <property type="entry name" value="NAD(P)-binding Rossmann-like Domain"/>
    <property type="match status" value="1"/>
</dbReference>
<dbReference type="SUPFAM" id="SSF51735">
    <property type="entry name" value="NAD(P)-binding Rossmann-fold domains"/>
    <property type="match status" value="1"/>
</dbReference>
<dbReference type="GO" id="GO:0000166">
    <property type="term" value="F:nucleotide binding"/>
    <property type="evidence" value="ECO:0007669"/>
    <property type="project" value="InterPro"/>
</dbReference>
<dbReference type="PANTHER" id="PTHR22604:SF105">
    <property type="entry name" value="TRANS-1,2-DIHYDROBENZENE-1,2-DIOL DEHYDROGENASE"/>
    <property type="match status" value="1"/>
</dbReference>
<dbReference type="GO" id="GO:0016491">
    <property type="term" value="F:oxidoreductase activity"/>
    <property type="evidence" value="ECO:0007669"/>
    <property type="project" value="UniProtKB-KW"/>
</dbReference>
<keyword evidence="6" id="KW-1185">Reference proteome</keyword>
<feature type="domain" description="GFO/IDH/MocA-like oxidoreductase" evidence="4">
    <location>
        <begin position="134"/>
        <end position="249"/>
    </location>
</feature>
<dbReference type="Gene3D" id="3.30.360.10">
    <property type="entry name" value="Dihydrodipicolinate Reductase, domain 2"/>
    <property type="match status" value="1"/>
</dbReference>
<dbReference type="InterPro" id="IPR000683">
    <property type="entry name" value="Gfo/Idh/MocA-like_OxRdtase_N"/>
</dbReference>
<evidence type="ECO:0000313" key="5">
    <source>
        <dbReference type="EMBL" id="AOW21541.1"/>
    </source>
</evidence>
<reference evidence="5 6" key="1">
    <citation type="submission" date="2016-10" db="EMBL/GenBank/DDBJ databases">
        <title>Lutibacter sp. LPB0138, isolated from marine gastropod.</title>
        <authorList>
            <person name="Kim E."/>
            <person name="Yi H."/>
        </authorList>
    </citation>
    <scope>NUCLEOTIDE SEQUENCE [LARGE SCALE GENOMIC DNA]</scope>
    <source>
        <strain evidence="5 6">LPB0138</strain>
    </source>
</reference>
<dbReference type="InterPro" id="IPR050984">
    <property type="entry name" value="Gfo/Idh/MocA_domain"/>
</dbReference>
<dbReference type="AlphaFoldDB" id="A0A1D8PAI8"/>
<dbReference type="STRING" id="1850246.LPB138_13020"/>
<dbReference type="RefSeq" id="WP_070237701.1">
    <property type="nucleotide sequence ID" value="NZ_CP017478.1"/>
</dbReference>
<evidence type="ECO:0000256" key="1">
    <source>
        <dbReference type="ARBA" id="ARBA00010928"/>
    </source>
</evidence>
<sequence length="327" mass="36728">METKKIKWGIVGCGNIANKFSSDLALIEAAEITAVASRNIEKAQKFGKKHNSKTSYGSYDELFLDPDVDIVYIATPHVSHAELSIKAMEHGKHVLCEKPLALNAKEATAMIETSKRTNRFFMEALWTRFNPSIVAAKKHIDNGDLGKIKFINANFSFKFSQGLDSRTIALELGGGAILDIGIYPAFLTYLILGVPKDILAKSIFHEITKCDMQSSMIFNYDDAQAILYSSFESNSDMIARIDGTEGRIEIHKIWHLAEGYTLVKDTIEHKHSLPTNGIGFTYEIEECHKCLKNNQIESHMWSHQNSLDLISILDDVRQQVGLKYPQE</sequence>
<dbReference type="SUPFAM" id="SSF55347">
    <property type="entry name" value="Glyceraldehyde-3-phosphate dehydrogenase-like, C-terminal domain"/>
    <property type="match status" value="1"/>
</dbReference>
<dbReference type="Pfam" id="PF01408">
    <property type="entry name" value="GFO_IDH_MocA"/>
    <property type="match status" value="1"/>
</dbReference>
<accession>A0A1D8PAI8</accession>
<dbReference type="Pfam" id="PF22725">
    <property type="entry name" value="GFO_IDH_MocA_C3"/>
    <property type="match status" value="1"/>
</dbReference>
<dbReference type="EMBL" id="CP017478">
    <property type="protein sequence ID" value="AOW21541.1"/>
    <property type="molecule type" value="Genomic_DNA"/>
</dbReference>
<evidence type="ECO:0000256" key="2">
    <source>
        <dbReference type="ARBA" id="ARBA00023002"/>
    </source>
</evidence>
<dbReference type="InterPro" id="IPR036291">
    <property type="entry name" value="NAD(P)-bd_dom_sf"/>
</dbReference>
<feature type="domain" description="Gfo/Idh/MocA-like oxidoreductase N-terminal" evidence="3">
    <location>
        <begin position="6"/>
        <end position="122"/>
    </location>
</feature>